<protein>
    <submittedName>
        <fullName evidence="2">Uncharacterized protein</fullName>
    </submittedName>
</protein>
<name>A0ABN8HDL7_9BACL</name>
<evidence type="ECO:0000313" key="2">
    <source>
        <dbReference type="EMBL" id="CAH1232606.1"/>
    </source>
</evidence>
<organism evidence="2 3">
    <name type="scientific">Paenibacillus allorhizoplanae</name>
    <dbReference type="NCBI Taxonomy" id="2905648"/>
    <lineage>
        <taxon>Bacteria</taxon>
        <taxon>Bacillati</taxon>
        <taxon>Bacillota</taxon>
        <taxon>Bacilli</taxon>
        <taxon>Bacillales</taxon>
        <taxon>Paenibacillaceae</taxon>
        <taxon>Paenibacillus</taxon>
    </lineage>
</organism>
<dbReference type="Proteomes" id="UP000838821">
    <property type="component" value="Unassembled WGS sequence"/>
</dbReference>
<dbReference type="EMBL" id="CAKMMW010000053">
    <property type="protein sequence ID" value="CAH1232606.1"/>
    <property type="molecule type" value="Genomic_DNA"/>
</dbReference>
<comment type="caution">
    <text evidence="2">The sequence shown here is derived from an EMBL/GenBank/DDBJ whole genome shotgun (WGS) entry which is preliminary data.</text>
</comment>
<reference evidence="2" key="1">
    <citation type="submission" date="2022-01" db="EMBL/GenBank/DDBJ databases">
        <authorList>
            <person name="Criscuolo A."/>
        </authorList>
    </citation>
    <scope>NUCLEOTIDE SEQUENCE</scope>
    <source>
        <strain evidence="2">CIP111891</strain>
    </source>
</reference>
<evidence type="ECO:0000313" key="3">
    <source>
        <dbReference type="Proteomes" id="UP000838821"/>
    </source>
</evidence>
<feature type="region of interest" description="Disordered" evidence="1">
    <location>
        <begin position="34"/>
        <end position="53"/>
    </location>
</feature>
<gene>
    <name evidence="2" type="ORF">PAECIP111891_07054</name>
</gene>
<proteinExistence type="predicted"/>
<feature type="compositionally biased region" description="Basic and acidic residues" evidence="1">
    <location>
        <begin position="1"/>
        <end position="14"/>
    </location>
</feature>
<feature type="compositionally biased region" description="Polar residues" evidence="1">
    <location>
        <begin position="34"/>
        <end position="44"/>
    </location>
</feature>
<evidence type="ECO:0000256" key="1">
    <source>
        <dbReference type="SAM" id="MobiDB-lite"/>
    </source>
</evidence>
<feature type="region of interest" description="Disordered" evidence="1">
    <location>
        <begin position="1"/>
        <end position="21"/>
    </location>
</feature>
<dbReference type="RefSeq" id="WP_236293563.1">
    <property type="nucleotide sequence ID" value="NZ_CAKMMW010000053.1"/>
</dbReference>
<sequence length="53" mass="5907">MDNKLNENSEKVKSESSSSDVLINIEEIQEYNNLIESSETTTPETCRASLDGN</sequence>
<keyword evidence="3" id="KW-1185">Reference proteome</keyword>
<accession>A0ABN8HDL7</accession>